<comment type="caution">
    <text evidence="2">The sequence shown here is derived from an EMBL/GenBank/DDBJ whole genome shotgun (WGS) entry which is preliminary data.</text>
</comment>
<feature type="domain" description="HTH-type transcriptional repressor KstR2 C-terminal" evidence="1">
    <location>
        <begin position="21"/>
        <end position="140"/>
    </location>
</feature>
<dbReference type="Proteomes" id="UP001597097">
    <property type="component" value="Unassembled WGS sequence"/>
</dbReference>
<name>A0ABW4GAA9_9ACTN</name>
<dbReference type="EMBL" id="JBHUCM010000017">
    <property type="protein sequence ID" value="MFD1539669.1"/>
    <property type="molecule type" value="Genomic_DNA"/>
</dbReference>
<organism evidence="2 3">
    <name type="scientific">Nonomuraea guangzhouensis</name>
    <dbReference type="NCBI Taxonomy" id="1291555"/>
    <lineage>
        <taxon>Bacteria</taxon>
        <taxon>Bacillati</taxon>
        <taxon>Actinomycetota</taxon>
        <taxon>Actinomycetes</taxon>
        <taxon>Streptosporangiales</taxon>
        <taxon>Streptosporangiaceae</taxon>
        <taxon>Nonomuraea</taxon>
    </lineage>
</organism>
<accession>A0ABW4GAA9</accession>
<dbReference type="Gene3D" id="1.10.357.10">
    <property type="entry name" value="Tetracycline Repressor, domain 2"/>
    <property type="match status" value="1"/>
</dbReference>
<dbReference type="RefSeq" id="WP_246652770.1">
    <property type="nucleotide sequence ID" value="NZ_JAHKRM010000021.1"/>
</dbReference>
<evidence type="ECO:0000313" key="2">
    <source>
        <dbReference type="EMBL" id="MFD1539669.1"/>
    </source>
</evidence>
<protein>
    <recommendedName>
        <fullName evidence="1">HTH-type transcriptional repressor KstR2 C-terminal domain-containing protein</fullName>
    </recommendedName>
</protein>
<evidence type="ECO:0000259" key="1">
    <source>
        <dbReference type="Pfam" id="PF17932"/>
    </source>
</evidence>
<keyword evidence="3" id="KW-1185">Reference proteome</keyword>
<reference evidence="3" key="1">
    <citation type="journal article" date="2019" name="Int. J. Syst. Evol. Microbiol.">
        <title>The Global Catalogue of Microorganisms (GCM) 10K type strain sequencing project: providing services to taxonomists for standard genome sequencing and annotation.</title>
        <authorList>
            <consortium name="The Broad Institute Genomics Platform"/>
            <consortium name="The Broad Institute Genome Sequencing Center for Infectious Disease"/>
            <person name="Wu L."/>
            <person name="Ma J."/>
        </authorList>
    </citation>
    <scope>NUCLEOTIDE SEQUENCE [LARGE SCALE GENOMIC DNA]</scope>
    <source>
        <strain evidence="3">CGMCC 1.15399</strain>
    </source>
</reference>
<gene>
    <name evidence="2" type="ORF">ACFSJ0_21630</name>
</gene>
<dbReference type="SUPFAM" id="SSF48498">
    <property type="entry name" value="Tetracyclin repressor-like, C-terminal domain"/>
    <property type="match status" value="1"/>
</dbReference>
<dbReference type="Pfam" id="PF17932">
    <property type="entry name" value="TetR_C_24"/>
    <property type="match status" value="1"/>
</dbReference>
<sequence length="142" mass="16191">MRLELQRSLEMFVKATDGRPDPMEALREAVRSAYAVSDRDVAQMRILQNNLAILAVPRSSKKEEAERLAARELVHRIEDAWTALLQRGMDEGAFVHRDAHTLALNMLGMIVSVWRWYRPRGPVTLSDVSELTEDCCVRMVAL</sequence>
<proteinExistence type="predicted"/>
<dbReference type="InterPro" id="IPR041490">
    <property type="entry name" value="KstR2_TetR_C"/>
</dbReference>
<dbReference type="InterPro" id="IPR036271">
    <property type="entry name" value="Tet_transcr_reg_TetR-rel_C_sf"/>
</dbReference>
<evidence type="ECO:0000313" key="3">
    <source>
        <dbReference type="Proteomes" id="UP001597097"/>
    </source>
</evidence>